<evidence type="ECO:0000256" key="1">
    <source>
        <dbReference type="SAM" id="SignalP"/>
    </source>
</evidence>
<keyword evidence="4" id="KW-1185">Reference proteome</keyword>
<feature type="chain" id="PRO_5032663025" description="Apple domain-containing protein" evidence="1">
    <location>
        <begin position="31"/>
        <end position="118"/>
    </location>
</feature>
<feature type="domain" description="Apple" evidence="2">
    <location>
        <begin position="47"/>
        <end position="98"/>
    </location>
</feature>
<dbReference type="InterPro" id="IPR003609">
    <property type="entry name" value="Pan_app"/>
</dbReference>
<protein>
    <recommendedName>
        <fullName evidence="2">Apple domain-containing protein</fullName>
    </recommendedName>
</protein>
<name>A0A8B6GLQ4_MYTGA</name>
<dbReference type="EMBL" id="UYJE01008683">
    <property type="protein sequence ID" value="VDI66197.1"/>
    <property type="molecule type" value="Genomic_DNA"/>
</dbReference>
<gene>
    <name evidence="3" type="ORF">MGAL_10B039962</name>
</gene>
<dbReference type="AlphaFoldDB" id="A0A8B6GLQ4"/>
<evidence type="ECO:0000313" key="3">
    <source>
        <dbReference type="EMBL" id="VDI66197.1"/>
    </source>
</evidence>
<comment type="caution">
    <text evidence="3">The sequence shown here is derived from an EMBL/GenBank/DDBJ whole genome shotgun (WGS) entry which is preliminary data.</text>
</comment>
<dbReference type="Proteomes" id="UP000596742">
    <property type="component" value="Unassembled WGS sequence"/>
</dbReference>
<organism evidence="3 4">
    <name type="scientific">Mytilus galloprovincialis</name>
    <name type="common">Mediterranean mussel</name>
    <dbReference type="NCBI Taxonomy" id="29158"/>
    <lineage>
        <taxon>Eukaryota</taxon>
        <taxon>Metazoa</taxon>
        <taxon>Spiralia</taxon>
        <taxon>Lophotrochozoa</taxon>
        <taxon>Mollusca</taxon>
        <taxon>Bivalvia</taxon>
        <taxon>Autobranchia</taxon>
        <taxon>Pteriomorphia</taxon>
        <taxon>Mytilida</taxon>
        <taxon>Mytiloidea</taxon>
        <taxon>Mytilidae</taxon>
        <taxon>Mytilinae</taxon>
        <taxon>Mytilus</taxon>
    </lineage>
</organism>
<dbReference type="Pfam" id="PF00024">
    <property type="entry name" value="PAN_1"/>
    <property type="match status" value="1"/>
</dbReference>
<feature type="signal peptide" evidence="1">
    <location>
        <begin position="1"/>
        <end position="30"/>
    </location>
</feature>
<keyword evidence="1" id="KW-0732">Signal</keyword>
<evidence type="ECO:0000313" key="4">
    <source>
        <dbReference type="Proteomes" id="UP000596742"/>
    </source>
</evidence>
<reference evidence="3" key="1">
    <citation type="submission" date="2018-11" db="EMBL/GenBank/DDBJ databases">
        <authorList>
            <person name="Alioto T."/>
            <person name="Alioto T."/>
        </authorList>
    </citation>
    <scope>NUCLEOTIDE SEQUENCE</scope>
</reference>
<sequence>MYLKDMMFCLMKRKVFLIFLTLTISSHVNSALQKRRVKAVYGQTLMYYLTTNYIANWKVTGFYDCVKKCIVEFYDDCTYIDYTTGSDDCYLFDTALVSLSYPNVPVFTKHRGSIVVKI</sequence>
<accession>A0A8B6GLQ4</accession>
<proteinExistence type="predicted"/>
<evidence type="ECO:0000259" key="2">
    <source>
        <dbReference type="Pfam" id="PF00024"/>
    </source>
</evidence>